<accession>A0ABT1AY58</accession>
<dbReference type="SUPFAM" id="SSF53187">
    <property type="entry name" value="Zn-dependent exopeptidases"/>
    <property type="match status" value="1"/>
</dbReference>
<protein>
    <recommendedName>
        <fullName evidence="3">N-formylglutamate amidohydrolase</fullName>
    </recommendedName>
</protein>
<evidence type="ECO:0008006" key="3">
    <source>
        <dbReference type="Google" id="ProtNLM"/>
    </source>
</evidence>
<dbReference type="Gene3D" id="3.40.630.40">
    <property type="entry name" value="Zn-dependent exopeptidases"/>
    <property type="match status" value="1"/>
</dbReference>
<dbReference type="Proteomes" id="UP001206312">
    <property type="component" value="Unassembled WGS sequence"/>
</dbReference>
<dbReference type="RefSeq" id="WP_252740535.1">
    <property type="nucleotide sequence ID" value="NZ_JAMXIB010000003.1"/>
</dbReference>
<name>A0ABT1AY58_9FLAO</name>
<reference evidence="1 2" key="1">
    <citation type="submission" date="2022-06" db="EMBL/GenBank/DDBJ databases">
        <authorList>
            <person name="Xuan X."/>
        </authorList>
    </citation>
    <scope>NUCLEOTIDE SEQUENCE [LARGE SCALE GENOMIC DNA]</scope>
    <source>
        <strain evidence="1 2">2V75</strain>
    </source>
</reference>
<keyword evidence="2" id="KW-1185">Reference proteome</keyword>
<dbReference type="PROSITE" id="PS51257">
    <property type="entry name" value="PROKAR_LIPOPROTEIN"/>
    <property type="match status" value="1"/>
</dbReference>
<organism evidence="1 2">
    <name type="scientific">Robiginitalea marina</name>
    <dbReference type="NCBI Taxonomy" id="2954105"/>
    <lineage>
        <taxon>Bacteria</taxon>
        <taxon>Pseudomonadati</taxon>
        <taxon>Bacteroidota</taxon>
        <taxon>Flavobacteriia</taxon>
        <taxon>Flavobacteriales</taxon>
        <taxon>Flavobacteriaceae</taxon>
        <taxon>Robiginitalea</taxon>
    </lineage>
</organism>
<gene>
    <name evidence="1" type="ORF">NG653_04755</name>
</gene>
<proteinExistence type="predicted"/>
<comment type="caution">
    <text evidence="1">The sequence shown here is derived from an EMBL/GenBank/DDBJ whole genome shotgun (WGS) entry which is preliminary data.</text>
</comment>
<sequence>MRATVLLILVLLFGCQKDTVEDQDNATPSQEVEFGANSYVEYQAGSLPLVISVSHGGTLDPASIPDRTCNDAVNTMDAFTLETALEIKNQLFNSTGCYPHLVISHLKRSKLDPNRNIGDGACGNAQAERAWNEFHNFIKRARNSANRQYANKTFFVDLHGHGNPIQRIELGYLLFDDELDLPDNTLNTTEYINFSSIANLARNNRNNATHAQLLRGEQSFGTLLGDRGFPSVPSRNIPSPGTTTNYFSGGYITANHTSYAPGIAINGLQMELNFAGVRDTESNRAAFARAFSDAIIAYMNTHFEMGWDACDPGE</sequence>
<evidence type="ECO:0000313" key="1">
    <source>
        <dbReference type="EMBL" id="MCO5724153.1"/>
    </source>
</evidence>
<dbReference type="EMBL" id="JAMXIB010000003">
    <property type="protein sequence ID" value="MCO5724153.1"/>
    <property type="molecule type" value="Genomic_DNA"/>
</dbReference>
<evidence type="ECO:0000313" key="2">
    <source>
        <dbReference type="Proteomes" id="UP001206312"/>
    </source>
</evidence>